<dbReference type="PANTHER" id="PTHR47481">
    <property type="match status" value="1"/>
</dbReference>
<accession>A0ABM4AFF5</accession>
<proteinExistence type="predicted"/>
<sequence>MTSSLPSTSISTDTTTMVAPSNEPSLFSCVLVVINVATQIPLKLTKSTYFSWRKQFDVLLIGYDLYGLFNGNLSCPSPTFSDQFPNLDYSFWIRQESLLLGMLLASLSPEVHQIVATTETSKDAWDLLASAFAKPSYSRLLQIGERLIKAQSNRSVLEYLNDNKNAEDELSLLDHLDL</sequence>
<dbReference type="Proteomes" id="UP001652623">
    <property type="component" value="Chromosome 8"/>
</dbReference>
<organism evidence="1 2">
    <name type="scientific">Ziziphus jujuba</name>
    <name type="common">Chinese jujube</name>
    <name type="synonym">Ziziphus sativa</name>
    <dbReference type="NCBI Taxonomy" id="326968"/>
    <lineage>
        <taxon>Eukaryota</taxon>
        <taxon>Viridiplantae</taxon>
        <taxon>Streptophyta</taxon>
        <taxon>Embryophyta</taxon>
        <taxon>Tracheophyta</taxon>
        <taxon>Spermatophyta</taxon>
        <taxon>Magnoliopsida</taxon>
        <taxon>eudicotyledons</taxon>
        <taxon>Gunneridae</taxon>
        <taxon>Pentapetalae</taxon>
        <taxon>rosids</taxon>
        <taxon>fabids</taxon>
        <taxon>Rosales</taxon>
        <taxon>Rhamnaceae</taxon>
        <taxon>Paliureae</taxon>
        <taxon>Ziziphus</taxon>
    </lineage>
</organism>
<keyword evidence="1" id="KW-1185">Reference proteome</keyword>
<dbReference type="PANTHER" id="PTHR47481:SF9">
    <property type="entry name" value="RETROTRANSPOSON GAG DOMAIN-CONTAINING PROTEIN"/>
    <property type="match status" value="1"/>
</dbReference>
<protein>
    <submittedName>
        <fullName evidence="2">Uncharacterized protein LOC132804962</fullName>
    </submittedName>
</protein>
<evidence type="ECO:0000313" key="2">
    <source>
        <dbReference type="RefSeq" id="XP_060675450.1"/>
    </source>
</evidence>
<evidence type="ECO:0000313" key="1">
    <source>
        <dbReference type="Proteomes" id="UP001652623"/>
    </source>
</evidence>
<dbReference type="GeneID" id="132804962"/>
<reference evidence="2" key="1">
    <citation type="submission" date="2025-08" db="UniProtKB">
        <authorList>
            <consortium name="RefSeq"/>
        </authorList>
    </citation>
    <scope>IDENTIFICATION</scope>
    <source>
        <tissue evidence="2">Seedling</tissue>
    </source>
</reference>
<dbReference type="RefSeq" id="XP_060675450.1">
    <property type="nucleotide sequence ID" value="XM_060819467.1"/>
</dbReference>
<name>A0ABM4AFF5_ZIZJJ</name>
<gene>
    <name evidence="2" type="primary">LOC132804962</name>
</gene>
<dbReference type="Pfam" id="PF14223">
    <property type="entry name" value="Retrotran_gag_2"/>
    <property type="match status" value="1"/>
</dbReference>